<evidence type="ECO:0000313" key="2">
    <source>
        <dbReference type="EMBL" id="MBU9713353.1"/>
    </source>
</evidence>
<comment type="caution">
    <text evidence="2">The sequence shown here is derived from an EMBL/GenBank/DDBJ whole genome shotgun (WGS) entry which is preliminary data.</text>
</comment>
<reference evidence="2 3" key="1">
    <citation type="submission" date="2021-06" db="EMBL/GenBank/DDBJ databases">
        <title>Bacillus sp. RD4P76, an endophyte from a halophyte.</title>
        <authorList>
            <person name="Sun J.-Q."/>
        </authorList>
    </citation>
    <scope>NUCLEOTIDE SEQUENCE [LARGE SCALE GENOMIC DNA]</scope>
    <source>
        <strain evidence="2 3">CGMCC 1.15917</strain>
    </source>
</reference>
<dbReference type="Pfam" id="PF14143">
    <property type="entry name" value="YrhC"/>
    <property type="match status" value="1"/>
</dbReference>
<keyword evidence="1" id="KW-0472">Membrane</keyword>
<dbReference type="InterPro" id="IPR025418">
    <property type="entry name" value="YrhC-like"/>
</dbReference>
<dbReference type="EMBL" id="JAHQCS010000134">
    <property type="protein sequence ID" value="MBU9713353.1"/>
    <property type="molecule type" value="Genomic_DNA"/>
</dbReference>
<keyword evidence="3" id="KW-1185">Reference proteome</keyword>
<keyword evidence="1" id="KW-1133">Transmembrane helix</keyword>
<proteinExistence type="predicted"/>
<dbReference type="Proteomes" id="UP000784880">
    <property type="component" value="Unassembled WGS sequence"/>
</dbReference>
<evidence type="ECO:0000313" key="3">
    <source>
        <dbReference type="Proteomes" id="UP000784880"/>
    </source>
</evidence>
<keyword evidence="1" id="KW-0812">Transmembrane</keyword>
<organism evidence="2 3">
    <name type="scientific">Evansella tamaricis</name>
    <dbReference type="NCBI Taxonomy" id="2069301"/>
    <lineage>
        <taxon>Bacteria</taxon>
        <taxon>Bacillati</taxon>
        <taxon>Bacillota</taxon>
        <taxon>Bacilli</taxon>
        <taxon>Bacillales</taxon>
        <taxon>Bacillaceae</taxon>
        <taxon>Evansella</taxon>
    </lineage>
</organism>
<name>A0ABS6JI91_9BACI</name>
<feature type="transmembrane region" description="Helical" evidence="1">
    <location>
        <begin position="42"/>
        <end position="59"/>
    </location>
</feature>
<evidence type="ECO:0000256" key="1">
    <source>
        <dbReference type="SAM" id="Phobius"/>
    </source>
</evidence>
<dbReference type="RefSeq" id="WP_217067514.1">
    <property type="nucleotide sequence ID" value="NZ_JAHQCS010000134.1"/>
</dbReference>
<sequence>MIDLKNKVIDLKRFAFILLALSGFLSVGLVLPNETITAEQQGMIVGLIGILLLSAFFIHRSAMTTQRIINEER</sequence>
<accession>A0ABS6JI91</accession>
<gene>
    <name evidence="2" type="ORF">KS419_16620</name>
</gene>
<protein>
    <submittedName>
        <fullName evidence="2">YrhC family protein</fullName>
    </submittedName>
</protein>